<feature type="active site" description="N6-AMP-lysine intermediate" evidence="2">
    <location>
        <position position="147"/>
    </location>
</feature>
<name>A0A371CYM5_9APHY</name>
<dbReference type="Pfam" id="PF08302">
    <property type="entry name" value="tRNA_lig_CPD"/>
    <property type="match status" value="1"/>
</dbReference>
<keyword evidence="1" id="KW-0819">tRNA processing</keyword>
<accession>A0A371CYM5</accession>
<dbReference type="Pfam" id="PF08303">
    <property type="entry name" value="tRNA_lig_kinase"/>
    <property type="match status" value="1"/>
</dbReference>
<feature type="compositionally biased region" description="Pro residues" evidence="3">
    <location>
        <begin position="1"/>
        <end position="13"/>
    </location>
</feature>
<feature type="domain" description="tRNA ligase kinase" evidence="5">
    <location>
        <begin position="446"/>
        <end position="586"/>
    </location>
</feature>
<dbReference type="InterPro" id="IPR015965">
    <property type="entry name" value="tRNA_lig_PDEase"/>
</dbReference>
<dbReference type="GO" id="GO:0008081">
    <property type="term" value="F:phosphoric diester hydrolase activity"/>
    <property type="evidence" value="ECO:0007669"/>
    <property type="project" value="InterPro"/>
</dbReference>
<evidence type="ECO:0000313" key="8">
    <source>
        <dbReference type="Proteomes" id="UP000256964"/>
    </source>
</evidence>
<evidence type="ECO:0000259" key="6">
    <source>
        <dbReference type="Pfam" id="PF09511"/>
    </source>
</evidence>
<comment type="similarity">
    <text evidence="1">Belongs to the TRL1 family.</text>
</comment>
<dbReference type="OrthoDB" id="276239at2759"/>
<gene>
    <name evidence="7" type="ORF">OH76DRAFT_1536412</name>
</gene>
<dbReference type="AlphaFoldDB" id="A0A371CYM5"/>
<dbReference type="GO" id="GO:0005634">
    <property type="term" value="C:nucleus"/>
    <property type="evidence" value="ECO:0007669"/>
    <property type="project" value="TreeGrafter"/>
</dbReference>
<dbReference type="PANTHER" id="PTHR32004:SF1">
    <property type="entry name" value="TRNA LIGASE"/>
    <property type="match status" value="1"/>
</dbReference>
<dbReference type="InterPro" id="IPR015966">
    <property type="entry name" value="tRNA_lig_kin_fungi"/>
</dbReference>
<dbReference type="Pfam" id="PF09511">
    <property type="entry name" value="RNA_lig_T4_1"/>
    <property type="match status" value="1"/>
</dbReference>
<evidence type="ECO:0000256" key="2">
    <source>
        <dbReference type="PIRSR" id="PIRSR019634-50"/>
    </source>
</evidence>
<dbReference type="EC" id="6.5.1.3" evidence="1"/>
<evidence type="ECO:0000256" key="1">
    <source>
        <dbReference type="PIRNR" id="PIRNR019634"/>
    </source>
</evidence>
<dbReference type="EMBL" id="KZ857438">
    <property type="protein sequence ID" value="RDX45380.1"/>
    <property type="molecule type" value="Genomic_DNA"/>
</dbReference>
<dbReference type="PANTHER" id="PTHR32004">
    <property type="entry name" value="TRNA LIGASE"/>
    <property type="match status" value="1"/>
</dbReference>
<evidence type="ECO:0000259" key="5">
    <source>
        <dbReference type="Pfam" id="PF08303"/>
    </source>
</evidence>
<dbReference type="InterPro" id="IPR027417">
    <property type="entry name" value="P-loop_NTPase"/>
</dbReference>
<evidence type="ECO:0000259" key="4">
    <source>
        <dbReference type="Pfam" id="PF08302"/>
    </source>
</evidence>
<organism evidence="7 8">
    <name type="scientific">Lentinus brumalis</name>
    <dbReference type="NCBI Taxonomy" id="2498619"/>
    <lineage>
        <taxon>Eukaryota</taxon>
        <taxon>Fungi</taxon>
        <taxon>Dikarya</taxon>
        <taxon>Basidiomycota</taxon>
        <taxon>Agaricomycotina</taxon>
        <taxon>Agaricomycetes</taxon>
        <taxon>Polyporales</taxon>
        <taxon>Polyporaceae</taxon>
        <taxon>Lentinus</taxon>
    </lineage>
</organism>
<feature type="domain" description="tRNA ligase phosphodiesterase" evidence="4">
    <location>
        <begin position="619"/>
        <end position="860"/>
    </location>
</feature>
<dbReference type="GO" id="GO:0051730">
    <property type="term" value="F:GTP-dependent polyribonucleotide 5'-hydroxyl-kinase activity"/>
    <property type="evidence" value="ECO:0007669"/>
    <property type="project" value="InterPro"/>
</dbReference>
<dbReference type="Gene3D" id="3.40.50.300">
    <property type="entry name" value="P-loop containing nucleotide triphosphate hydrolases"/>
    <property type="match status" value="1"/>
</dbReference>
<keyword evidence="1" id="KW-0436">Ligase</keyword>
<dbReference type="GO" id="GO:0005524">
    <property type="term" value="F:ATP binding"/>
    <property type="evidence" value="ECO:0007669"/>
    <property type="project" value="UniProtKB-UniRule"/>
</dbReference>
<dbReference type="PIRSF" id="PIRSF019634">
    <property type="entry name" value="tRNA_lig_yeast"/>
    <property type="match status" value="1"/>
</dbReference>
<protein>
    <recommendedName>
        <fullName evidence="1">tRNA ligase</fullName>
        <ecNumber evidence="1">6.5.1.3</ecNumber>
    </recommendedName>
</protein>
<evidence type="ECO:0000313" key="7">
    <source>
        <dbReference type="EMBL" id="RDX45380.1"/>
    </source>
</evidence>
<dbReference type="InterPro" id="IPR019039">
    <property type="entry name" value="T4-Rnl1-like_N"/>
</dbReference>
<proteinExistence type="inferred from homology"/>
<dbReference type="GO" id="GO:0006388">
    <property type="term" value="P:tRNA splicing, via endonucleolytic cleavage and ligation"/>
    <property type="evidence" value="ECO:0007669"/>
    <property type="project" value="UniProtKB-UniRule"/>
</dbReference>
<feature type="compositionally biased region" description="Basic and acidic residues" evidence="3">
    <location>
        <begin position="654"/>
        <end position="666"/>
    </location>
</feature>
<feature type="domain" description="T4 RNA ligase 1-like N-terminal" evidence="6">
    <location>
        <begin position="93"/>
        <end position="342"/>
    </location>
</feature>
<feature type="region of interest" description="Disordered" evidence="3">
    <location>
        <begin position="1"/>
        <end position="22"/>
    </location>
</feature>
<keyword evidence="8" id="KW-1185">Reference proteome</keyword>
<comment type="catalytic activity">
    <reaction evidence="1">
        <text>ATP + (ribonucleotide)n-3'-hydroxyl + 5'-phospho-(ribonucleotide)m = (ribonucleotide)n+m + AMP + diphosphate.</text>
        <dbReference type="EC" id="6.5.1.3"/>
    </reaction>
</comment>
<feature type="region of interest" description="Disordered" evidence="3">
    <location>
        <begin position="638"/>
        <end position="677"/>
    </location>
</feature>
<dbReference type="InterPro" id="IPR012387">
    <property type="entry name" value="Trl1_fun"/>
</dbReference>
<evidence type="ECO:0000256" key="3">
    <source>
        <dbReference type="SAM" id="MobiDB-lite"/>
    </source>
</evidence>
<sequence length="863" mass="95369">MSAPPRTPSPPPVVAGSDKPEPSEELQRLFATLSIDDEDSQLIDALKALSKKSPKLVRSTEYVAPADPSIRLRSWKMNEFKYYDIPSPFPTLARGLFTQEVKTASGQTKNRIVARGYDKFFNIGEVPWTTWGSLESHTAAPYTLTLKSNGCIIFIAALTPTKLVVTSKHSLGGLKENGSGPGSHAQVGEQWLRKHLAAAGKTEEQLARTLWDKQWTAVAELCDDSFEEHVLPYPPEKTGLHLHGLNACTKRFHTQEQAVVDAFAREWGFIVTPSTVLNTIPEVKEFTERIGREGSWNGEAVEGFVVRTHVTEPPTKGDKPVSASPYPVGSSFFFKVKFDEPYMMYRDWREVTKTLLSKGPAESNVPKSKLRRPETKAYVRWIISEIKRDKDQFADFTKGKGIIATRERFLKWQASEEGRKAQAAADAIPEETGLSTDVNLKGGKTIIMPVAIPGVGKTTIAVALTHLFGFGHVQSDDIRAKKPAALFIRRVVEALSQHDVVIADKNNHLQQHRTQLREAANKFQPPAKLLALNWSFDIPQSTVHRICGDRITERGNKHQSLVADENKTHEEVLWQFLKHAEELTDEEADVVVSMDVEEPLEDALSRAVGAIVRYLGLPQPDAEKMGQALAAARAYEPKLRATKNPNPHGVADGAKPKDKKPPKEQSEEAPGTPKKAKAGAAPRYFGILAEVDLQAVVGAAISASAPQLPSEAVQFWNHLVQEKRVQGRPHVTVVHSKSLPAEGALWERCRALNALPRPPLLSFRLGHVVWSERIMACTVVDLAADAGEGEVQKEAVEFVVGLPEEVRERLHITVGTRSPNVAPVEAKDLVTEWKKRAGREIPGVWAVALKDVWVKGRVKGLHS</sequence>
<dbReference type="Proteomes" id="UP000256964">
    <property type="component" value="Unassembled WGS sequence"/>
</dbReference>
<dbReference type="GO" id="GO:0003972">
    <property type="term" value="F:RNA ligase (ATP) activity"/>
    <property type="evidence" value="ECO:0007669"/>
    <property type="project" value="UniProtKB-UniRule"/>
</dbReference>
<reference evidence="7 8" key="1">
    <citation type="journal article" date="2018" name="Biotechnol. Biofuels">
        <title>Integrative visual omics of the white-rot fungus Polyporus brumalis exposes the biotechnological potential of its oxidative enzymes for delignifying raw plant biomass.</title>
        <authorList>
            <person name="Miyauchi S."/>
            <person name="Rancon A."/>
            <person name="Drula E."/>
            <person name="Hage H."/>
            <person name="Chaduli D."/>
            <person name="Favel A."/>
            <person name="Grisel S."/>
            <person name="Henrissat B."/>
            <person name="Herpoel-Gimbert I."/>
            <person name="Ruiz-Duenas F.J."/>
            <person name="Chevret D."/>
            <person name="Hainaut M."/>
            <person name="Lin J."/>
            <person name="Wang M."/>
            <person name="Pangilinan J."/>
            <person name="Lipzen A."/>
            <person name="Lesage-Meessen L."/>
            <person name="Navarro D."/>
            <person name="Riley R."/>
            <person name="Grigoriev I.V."/>
            <person name="Zhou S."/>
            <person name="Raouche S."/>
            <person name="Rosso M.N."/>
        </authorList>
    </citation>
    <scope>NUCLEOTIDE SEQUENCE [LARGE SCALE GENOMIC DNA]</scope>
    <source>
        <strain evidence="7 8">BRFM 1820</strain>
    </source>
</reference>
<dbReference type="SUPFAM" id="SSF52540">
    <property type="entry name" value="P-loop containing nucleoside triphosphate hydrolases"/>
    <property type="match status" value="1"/>
</dbReference>